<name>A0AAN6TJE2_9PEZI</name>
<dbReference type="GeneID" id="89934787"/>
<proteinExistence type="predicted"/>
<feature type="non-terminal residue" evidence="2">
    <location>
        <position position="343"/>
    </location>
</feature>
<keyword evidence="3" id="KW-1185">Reference proteome</keyword>
<gene>
    <name evidence="2" type="ORF">N656DRAFT_692438</name>
</gene>
<sequence length="343" mass="37871">AHLSRRSMPSPRYSLQPGEVELSRLDSSAPSILSEPPPYEEVPGFSSTFRPTVHLQIETTGKPLISLPLPLHTDPIPIFSLDHQEGSSSAAARHTPRFISIRPARCSGSSYLVSAEDQRTLSTTTYFFGPNRPPIVRLFHPASPPLSQSAVDALLFPGKRKGEEEDDHEEAAWDSFKVTSLGLLTRAVTFRSRLGTFEWRYASRRERQAVHGKEGDDDDDEISNMLVLERVVRIATAQSSHLTSSSSSSSRNWMKKQKSGNSEEVRTVVARFLRGPRYRTPGSSASSAGNGGRLMVDPSLWESENGGGGKGESEMAMVMIVTTCLVMLKKEVDRRRAQQMAVM</sequence>
<evidence type="ECO:0000313" key="3">
    <source>
        <dbReference type="Proteomes" id="UP001302812"/>
    </source>
</evidence>
<dbReference type="Proteomes" id="UP001302812">
    <property type="component" value="Unassembled WGS sequence"/>
</dbReference>
<feature type="compositionally biased region" description="Low complexity" evidence="1">
    <location>
        <begin position="239"/>
        <end position="250"/>
    </location>
</feature>
<feature type="non-terminal residue" evidence="2">
    <location>
        <position position="1"/>
    </location>
</feature>
<comment type="caution">
    <text evidence="2">The sequence shown here is derived from an EMBL/GenBank/DDBJ whole genome shotgun (WGS) entry which is preliminary data.</text>
</comment>
<protein>
    <submittedName>
        <fullName evidence="2">Uncharacterized protein</fullName>
    </submittedName>
</protein>
<feature type="region of interest" description="Disordered" evidence="1">
    <location>
        <begin position="239"/>
        <end position="261"/>
    </location>
</feature>
<dbReference type="RefSeq" id="XP_064673113.1">
    <property type="nucleotide sequence ID" value="XM_064810662.1"/>
</dbReference>
<dbReference type="AlphaFoldDB" id="A0AAN6TJE2"/>
<reference evidence="2" key="2">
    <citation type="submission" date="2023-05" db="EMBL/GenBank/DDBJ databases">
        <authorList>
            <consortium name="Lawrence Berkeley National Laboratory"/>
            <person name="Steindorff A."/>
            <person name="Hensen N."/>
            <person name="Bonometti L."/>
            <person name="Westerberg I."/>
            <person name="Brannstrom I.O."/>
            <person name="Guillou S."/>
            <person name="Cros-Aarteil S."/>
            <person name="Calhoun S."/>
            <person name="Haridas S."/>
            <person name="Kuo A."/>
            <person name="Mondo S."/>
            <person name="Pangilinan J."/>
            <person name="Riley R."/>
            <person name="Labutti K."/>
            <person name="Andreopoulos B."/>
            <person name="Lipzen A."/>
            <person name="Chen C."/>
            <person name="Yanf M."/>
            <person name="Daum C."/>
            <person name="Ng V."/>
            <person name="Clum A."/>
            <person name="Ohm R."/>
            <person name="Martin F."/>
            <person name="Silar P."/>
            <person name="Natvig D."/>
            <person name="Lalanne C."/>
            <person name="Gautier V."/>
            <person name="Ament-Velasquez S.L."/>
            <person name="Kruys A."/>
            <person name="Hutchinson M.I."/>
            <person name="Powell A.J."/>
            <person name="Barry K."/>
            <person name="Miller A.N."/>
            <person name="Grigoriev I.V."/>
            <person name="Debuchy R."/>
            <person name="Gladieux P."/>
            <person name="Thoren M.H."/>
            <person name="Johannesson H."/>
        </authorList>
    </citation>
    <scope>NUCLEOTIDE SEQUENCE</scope>
    <source>
        <strain evidence="2">CBS 508.74</strain>
    </source>
</reference>
<reference evidence="2" key="1">
    <citation type="journal article" date="2023" name="Mol. Phylogenet. Evol.">
        <title>Genome-scale phylogeny and comparative genomics of the fungal order Sordariales.</title>
        <authorList>
            <person name="Hensen N."/>
            <person name="Bonometti L."/>
            <person name="Westerberg I."/>
            <person name="Brannstrom I.O."/>
            <person name="Guillou S."/>
            <person name="Cros-Aarteil S."/>
            <person name="Calhoun S."/>
            <person name="Haridas S."/>
            <person name="Kuo A."/>
            <person name="Mondo S."/>
            <person name="Pangilinan J."/>
            <person name="Riley R."/>
            <person name="LaButti K."/>
            <person name="Andreopoulos B."/>
            <person name="Lipzen A."/>
            <person name="Chen C."/>
            <person name="Yan M."/>
            <person name="Daum C."/>
            <person name="Ng V."/>
            <person name="Clum A."/>
            <person name="Steindorff A."/>
            <person name="Ohm R.A."/>
            <person name="Martin F."/>
            <person name="Silar P."/>
            <person name="Natvig D.O."/>
            <person name="Lalanne C."/>
            <person name="Gautier V."/>
            <person name="Ament-Velasquez S.L."/>
            <person name="Kruys A."/>
            <person name="Hutchinson M.I."/>
            <person name="Powell A.J."/>
            <person name="Barry K."/>
            <person name="Miller A.N."/>
            <person name="Grigoriev I.V."/>
            <person name="Debuchy R."/>
            <person name="Gladieux P."/>
            <person name="Hiltunen Thoren M."/>
            <person name="Johannesson H."/>
        </authorList>
    </citation>
    <scope>NUCLEOTIDE SEQUENCE</scope>
    <source>
        <strain evidence="2">CBS 508.74</strain>
    </source>
</reference>
<accession>A0AAN6TJE2</accession>
<evidence type="ECO:0000256" key="1">
    <source>
        <dbReference type="SAM" id="MobiDB-lite"/>
    </source>
</evidence>
<organism evidence="2 3">
    <name type="scientific">Canariomyces notabilis</name>
    <dbReference type="NCBI Taxonomy" id="2074819"/>
    <lineage>
        <taxon>Eukaryota</taxon>
        <taxon>Fungi</taxon>
        <taxon>Dikarya</taxon>
        <taxon>Ascomycota</taxon>
        <taxon>Pezizomycotina</taxon>
        <taxon>Sordariomycetes</taxon>
        <taxon>Sordariomycetidae</taxon>
        <taxon>Sordariales</taxon>
        <taxon>Chaetomiaceae</taxon>
        <taxon>Canariomyces</taxon>
    </lineage>
</organism>
<dbReference type="EMBL" id="MU853334">
    <property type="protein sequence ID" value="KAK4115543.1"/>
    <property type="molecule type" value="Genomic_DNA"/>
</dbReference>
<evidence type="ECO:0000313" key="2">
    <source>
        <dbReference type="EMBL" id="KAK4115543.1"/>
    </source>
</evidence>